<evidence type="ECO:0000313" key="3">
    <source>
        <dbReference type="EMBL" id="CAK6983964.1"/>
    </source>
</evidence>
<feature type="region of interest" description="Disordered" evidence="1">
    <location>
        <begin position="1"/>
        <end position="54"/>
    </location>
</feature>
<proteinExistence type="predicted"/>
<evidence type="ECO:0000256" key="1">
    <source>
        <dbReference type="SAM" id="MobiDB-lite"/>
    </source>
</evidence>
<dbReference type="EMBL" id="CAWUFR010001535">
    <property type="protein sequence ID" value="CAK6983964.1"/>
    <property type="molecule type" value="Genomic_DNA"/>
</dbReference>
<dbReference type="GO" id="GO:0004521">
    <property type="term" value="F:RNA endonuclease activity"/>
    <property type="evidence" value="ECO:0007669"/>
    <property type="project" value="TreeGrafter"/>
</dbReference>
<evidence type="ECO:0000313" key="4">
    <source>
        <dbReference type="Proteomes" id="UP001314229"/>
    </source>
</evidence>
<protein>
    <submittedName>
        <fullName evidence="3">RNA-binding protein NOB1 isoform X1</fullName>
    </submittedName>
</protein>
<dbReference type="GO" id="GO:0030490">
    <property type="term" value="P:maturation of SSU-rRNA"/>
    <property type="evidence" value="ECO:0007669"/>
    <property type="project" value="TreeGrafter"/>
</dbReference>
<feature type="region of interest" description="Disordered" evidence="1">
    <location>
        <begin position="154"/>
        <end position="177"/>
    </location>
</feature>
<feature type="compositionally biased region" description="Basic and acidic residues" evidence="1">
    <location>
        <begin position="11"/>
        <end position="21"/>
    </location>
</feature>
<dbReference type="Gene3D" id="6.20.210.10">
    <property type="entry name" value="Nin one binding (NOB1), Zn-ribbon-like"/>
    <property type="match status" value="1"/>
</dbReference>
<organism evidence="3 4">
    <name type="scientific">Scomber scombrus</name>
    <name type="common">Atlantic mackerel</name>
    <name type="synonym">Scomber vernalis</name>
    <dbReference type="NCBI Taxonomy" id="13677"/>
    <lineage>
        <taxon>Eukaryota</taxon>
        <taxon>Metazoa</taxon>
        <taxon>Chordata</taxon>
        <taxon>Craniata</taxon>
        <taxon>Vertebrata</taxon>
        <taxon>Euteleostomi</taxon>
        <taxon>Actinopterygii</taxon>
        <taxon>Neopterygii</taxon>
        <taxon>Teleostei</taxon>
        <taxon>Neoteleostei</taxon>
        <taxon>Acanthomorphata</taxon>
        <taxon>Pelagiaria</taxon>
        <taxon>Scombriformes</taxon>
        <taxon>Scombridae</taxon>
        <taxon>Scomber</taxon>
    </lineage>
</organism>
<dbReference type="PANTHER" id="PTHR12814">
    <property type="entry name" value="RNA-BINDING PROTEIN NOB1"/>
    <property type="match status" value="1"/>
</dbReference>
<dbReference type="InterPro" id="IPR014881">
    <property type="entry name" value="NOB1_Zn-bd"/>
</dbReference>
<dbReference type="InterPro" id="IPR039907">
    <property type="entry name" value="NOB1"/>
</dbReference>
<evidence type="ECO:0000259" key="2">
    <source>
        <dbReference type="Pfam" id="PF08772"/>
    </source>
</evidence>
<dbReference type="Pfam" id="PF08772">
    <property type="entry name" value="Zn_ribbon_NOB1"/>
    <property type="match status" value="1"/>
</dbReference>
<dbReference type="InterPro" id="IPR036283">
    <property type="entry name" value="NOB1_Zf-like_sf"/>
</dbReference>
<gene>
    <name evidence="3" type="ORF">FSCOSCO3_A019063</name>
</gene>
<keyword evidence="4" id="KW-1185">Reference proteome</keyword>
<name>A0AAV1QKA1_SCOSC</name>
<dbReference type="GO" id="GO:0030688">
    <property type="term" value="C:preribosome, small subunit precursor"/>
    <property type="evidence" value="ECO:0007669"/>
    <property type="project" value="TreeGrafter"/>
</dbReference>
<dbReference type="AlphaFoldDB" id="A0AAV1QKA1"/>
<sequence>MTSQNDVSEGAGHKDSEDQIRRRGQRERGLKRKRREEEEEEDDDDDGGGWITPSNIKQVKMDTADWAAPADVRVGCLTTDFAMQNVLIQIGLHVLSVNGMLIKQARNYILRCHACFKTTSNMTKQFCPHCGNQTLKKIAVTLSEDGSMHMHFSKNPKVLRSQRNEAHAVSSSGREAQ</sequence>
<dbReference type="PANTHER" id="PTHR12814:SF2">
    <property type="entry name" value="RNA-BINDING PROTEIN NOB1"/>
    <property type="match status" value="1"/>
</dbReference>
<dbReference type="SUPFAM" id="SSF144206">
    <property type="entry name" value="NOB1 zinc finger-like"/>
    <property type="match status" value="1"/>
</dbReference>
<reference evidence="3 4" key="1">
    <citation type="submission" date="2024-01" db="EMBL/GenBank/DDBJ databases">
        <authorList>
            <person name="Alioto T."/>
            <person name="Alioto T."/>
            <person name="Gomez Garrido J."/>
        </authorList>
    </citation>
    <scope>NUCLEOTIDE SEQUENCE [LARGE SCALE GENOMIC DNA]</scope>
</reference>
<feature type="compositionally biased region" description="Basic residues" evidence="1">
    <location>
        <begin position="22"/>
        <end position="34"/>
    </location>
</feature>
<accession>A0AAV1QKA1</accession>
<feature type="domain" description="Nin one binding (NOB1) Zn-ribbon-like" evidence="2">
    <location>
        <begin position="102"/>
        <end position="165"/>
    </location>
</feature>
<dbReference type="Proteomes" id="UP001314229">
    <property type="component" value="Unassembled WGS sequence"/>
</dbReference>
<comment type="caution">
    <text evidence="3">The sequence shown here is derived from an EMBL/GenBank/DDBJ whole genome shotgun (WGS) entry which is preliminary data.</text>
</comment>
<feature type="compositionally biased region" description="Acidic residues" evidence="1">
    <location>
        <begin position="37"/>
        <end position="47"/>
    </location>
</feature>